<accession>A0AAD2H1R0</accession>
<evidence type="ECO:0000313" key="2">
    <source>
        <dbReference type="Proteomes" id="UP001295794"/>
    </source>
</evidence>
<keyword evidence="2" id="KW-1185">Reference proteome</keyword>
<reference evidence="1" key="1">
    <citation type="submission" date="2023-11" db="EMBL/GenBank/DDBJ databases">
        <authorList>
            <person name="De Vega J J."/>
            <person name="De Vega J J."/>
        </authorList>
    </citation>
    <scope>NUCLEOTIDE SEQUENCE</scope>
</reference>
<dbReference type="Proteomes" id="UP001295794">
    <property type="component" value="Unassembled WGS sequence"/>
</dbReference>
<evidence type="ECO:0000313" key="1">
    <source>
        <dbReference type="EMBL" id="CAK5267045.1"/>
    </source>
</evidence>
<dbReference type="EMBL" id="CAVNYO010000116">
    <property type="protein sequence ID" value="CAK5267045.1"/>
    <property type="molecule type" value="Genomic_DNA"/>
</dbReference>
<gene>
    <name evidence="1" type="ORF">MYCIT1_LOCUS9239</name>
</gene>
<organism evidence="1 2">
    <name type="scientific">Mycena citricolor</name>
    <dbReference type="NCBI Taxonomy" id="2018698"/>
    <lineage>
        <taxon>Eukaryota</taxon>
        <taxon>Fungi</taxon>
        <taxon>Dikarya</taxon>
        <taxon>Basidiomycota</taxon>
        <taxon>Agaricomycotina</taxon>
        <taxon>Agaricomycetes</taxon>
        <taxon>Agaricomycetidae</taxon>
        <taxon>Agaricales</taxon>
        <taxon>Marasmiineae</taxon>
        <taxon>Mycenaceae</taxon>
        <taxon>Mycena</taxon>
    </lineage>
</organism>
<dbReference type="AlphaFoldDB" id="A0AAD2H1R0"/>
<sequence>MRVGKDAGTLRQQDSSRHLSAKISLVSTVSSASLFVDSFQPSIGIDRHHERTLEQSMRRRLRKTGVLCAAG</sequence>
<protein>
    <submittedName>
        <fullName evidence="1">Uncharacterized protein</fullName>
    </submittedName>
</protein>
<comment type="caution">
    <text evidence="1">The sequence shown here is derived from an EMBL/GenBank/DDBJ whole genome shotgun (WGS) entry which is preliminary data.</text>
</comment>
<name>A0AAD2H1R0_9AGAR</name>
<proteinExistence type="predicted"/>